<organism evidence="3 4">
    <name type="scientific">Trichomalopsis sarcophagae</name>
    <dbReference type="NCBI Taxonomy" id="543379"/>
    <lineage>
        <taxon>Eukaryota</taxon>
        <taxon>Metazoa</taxon>
        <taxon>Ecdysozoa</taxon>
        <taxon>Arthropoda</taxon>
        <taxon>Hexapoda</taxon>
        <taxon>Insecta</taxon>
        <taxon>Pterygota</taxon>
        <taxon>Neoptera</taxon>
        <taxon>Endopterygota</taxon>
        <taxon>Hymenoptera</taxon>
        <taxon>Apocrita</taxon>
        <taxon>Proctotrupomorpha</taxon>
        <taxon>Chalcidoidea</taxon>
        <taxon>Pteromalidae</taxon>
        <taxon>Pteromalinae</taxon>
        <taxon>Trichomalopsis</taxon>
    </lineage>
</organism>
<evidence type="ECO:0000313" key="3">
    <source>
        <dbReference type="EMBL" id="OXU29516.1"/>
    </source>
</evidence>
<dbReference type="InterPro" id="IPR001810">
    <property type="entry name" value="F-box_dom"/>
</dbReference>
<sequence length="617" mass="71831">MAADVLITCLPDEVTELILENPQLSMSDVLSVAFSCKHLHRVILASGKLWRVKFFQRWPSLKEIYLEQQRLHQVQNWVQEAQANVESRRAVMNHLGLMSAKYYKKQELSPSEFEDFDAIFRPEKGAHPLAYHFIVDELIKLIERPVTQSNLTNKYYAYKVIRYMKQSYLTDEWNRFVELPVEKQLLEKGAVLVAQWSQPERHVTYSYVCDMLDKIVEQAKEVLKERYPSHSIFTTPAKQFAHWKSNNIDDNQWSTEETKQVMSALCEVMFNRLGFHGNSEMYYSSENSFIDKVLELKHGIPITLAIVFESICRRVGVKCEPMSFPSHFLLRWKEKYTGLANPDAVENFYIDVFNGGRFLTRQNCPRIGGVSKCPIERYNNLNAATAIEVVERMANNLEVASRQRTHLNGRAPRLRSALELLHMIRPHDTGAILHLARFYMLYQMDLSKLVSILTYIRMDPELTSRGPANHILQLLQDYEKRMNDTTEEVVEVKRRTPDVKFAIGMIMSHERYGYLCVITGWDLKCEATPEWINEMGVEELSGGRKQPFYNVFAEDGSSRYAAQENLVMADSPGWVNHYEVGRYFCQFKGTHYVPNEEKAKEYPDDAEVREKLLSKYF</sequence>
<comment type="caution">
    <text evidence="3">The sequence shown here is derived from an EMBL/GenBank/DDBJ whole genome shotgun (WGS) entry which is preliminary data.</text>
</comment>
<dbReference type="InterPro" id="IPR036047">
    <property type="entry name" value="F-box-like_dom_sf"/>
</dbReference>
<feature type="domain" description="Hemimethylated DNA-binding" evidence="2">
    <location>
        <begin position="498"/>
        <end position="595"/>
    </location>
</feature>
<evidence type="ECO:0000256" key="1">
    <source>
        <dbReference type="SAM" id="Coils"/>
    </source>
</evidence>
<proteinExistence type="predicted"/>
<protein>
    <recommendedName>
        <fullName evidence="2">Hemimethylated DNA-binding domain-containing protein</fullName>
    </recommendedName>
</protein>
<name>A0A232FFH7_9HYME</name>
<dbReference type="SUPFAM" id="SSF141255">
    <property type="entry name" value="YccV-like"/>
    <property type="match status" value="1"/>
</dbReference>
<feature type="coiled-coil region" evidence="1">
    <location>
        <begin position="468"/>
        <end position="495"/>
    </location>
</feature>
<dbReference type="InterPro" id="IPR011722">
    <property type="entry name" value="Hemimethylated_DNA-bd_dom"/>
</dbReference>
<dbReference type="STRING" id="543379.A0A232FFH7"/>
<dbReference type="InterPro" id="IPR032698">
    <property type="entry name" value="SirB1_N"/>
</dbReference>
<dbReference type="PANTHER" id="PTHR31350:SF21">
    <property type="entry name" value="F-BOX ONLY PROTEIN 21"/>
    <property type="match status" value="1"/>
</dbReference>
<dbReference type="Gene3D" id="1.20.1280.50">
    <property type="match status" value="1"/>
</dbReference>
<accession>A0A232FFH7</accession>
<dbReference type="InterPro" id="IPR036623">
    <property type="entry name" value="Hemimethylated_DNA-bd_sf"/>
</dbReference>
<dbReference type="Pfam" id="PF08755">
    <property type="entry name" value="YccV-like"/>
    <property type="match status" value="1"/>
</dbReference>
<dbReference type="Pfam" id="PF13369">
    <property type="entry name" value="Transglut_core2"/>
    <property type="match status" value="1"/>
</dbReference>
<dbReference type="AlphaFoldDB" id="A0A232FFH7"/>
<evidence type="ECO:0000313" key="4">
    <source>
        <dbReference type="Proteomes" id="UP000215335"/>
    </source>
</evidence>
<dbReference type="SMART" id="SM00992">
    <property type="entry name" value="YccV-like"/>
    <property type="match status" value="1"/>
</dbReference>
<reference evidence="3 4" key="1">
    <citation type="journal article" date="2017" name="Curr. Biol.">
        <title>The Evolution of Venom by Co-option of Single-Copy Genes.</title>
        <authorList>
            <person name="Martinson E.O."/>
            <person name="Mrinalini"/>
            <person name="Kelkar Y.D."/>
            <person name="Chang C.H."/>
            <person name="Werren J.H."/>
        </authorList>
    </citation>
    <scope>NUCLEOTIDE SEQUENCE [LARGE SCALE GENOMIC DNA]</scope>
    <source>
        <strain evidence="3 4">Alberta</strain>
        <tissue evidence="3">Whole body</tissue>
    </source>
</reference>
<dbReference type="GO" id="GO:0003677">
    <property type="term" value="F:DNA binding"/>
    <property type="evidence" value="ECO:0007669"/>
    <property type="project" value="InterPro"/>
</dbReference>
<dbReference type="PANTHER" id="PTHR31350">
    <property type="entry name" value="SI:DKEY-261L7.2"/>
    <property type="match status" value="1"/>
</dbReference>
<dbReference type="SUPFAM" id="SSF81383">
    <property type="entry name" value="F-box domain"/>
    <property type="match status" value="1"/>
</dbReference>
<dbReference type="Proteomes" id="UP000215335">
    <property type="component" value="Unassembled WGS sequence"/>
</dbReference>
<dbReference type="OrthoDB" id="28868at2759"/>
<dbReference type="EMBL" id="NNAY01000282">
    <property type="protein sequence ID" value="OXU29516.1"/>
    <property type="molecule type" value="Genomic_DNA"/>
</dbReference>
<dbReference type="NCBIfam" id="TIGR02097">
    <property type="entry name" value="yccV"/>
    <property type="match status" value="1"/>
</dbReference>
<gene>
    <name evidence="3" type="ORF">TSAR_003828</name>
</gene>
<dbReference type="Pfam" id="PF12937">
    <property type="entry name" value="F-box-like"/>
    <property type="match status" value="1"/>
</dbReference>
<evidence type="ECO:0000259" key="2">
    <source>
        <dbReference type="SMART" id="SM00992"/>
    </source>
</evidence>
<keyword evidence="4" id="KW-1185">Reference proteome</keyword>
<keyword evidence="1" id="KW-0175">Coiled coil</keyword>
<dbReference type="Gene3D" id="2.30.30.390">
    <property type="entry name" value="Hemimethylated DNA-binding domain"/>
    <property type="match status" value="1"/>
</dbReference>